<name>A0A6P8YIN1_THRPL</name>
<organism evidence="3">
    <name type="scientific">Thrips palmi</name>
    <name type="common">Melon thrips</name>
    <dbReference type="NCBI Taxonomy" id="161013"/>
    <lineage>
        <taxon>Eukaryota</taxon>
        <taxon>Metazoa</taxon>
        <taxon>Ecdysozoa</taxon>
        <taxon>Arthropoda</taxon>
        <taxon>Hexapoda</taxon>
        <taxon>Insecta</taxon>
        <taxon>Pterygota</taxon>
        <taxon>Neoptera</taxon>
        <taxon>Paraneoptera</taxon>
        <taxon>Thysanoptera</taxon>
        <taxon>Terebrantia</taxon>
        <taxon>Thripoidea</taxon>
        <taxon>Thripidae</taxon>
        <taxon>Thrips</taxon>
    </lineage>
</organism>
<feature type="compositionally biased region" description="Gly residues" evidence="1">
    <location>
        <begin position="7"/>
        <end position="25"/>
    </location>
</feature>
<dbReference type="OrthoDB" id="6157464at2759"/>
<keyword evidence="2" id="KW-1185">Reference proteome</keyword>
<proteinExistence type="predicted"/>
<evidence type="ECO:0000313" key="2">
    <source>
        <dbReference type="Proteomes" id="UP000515158"/>
    </source>
</evidence>
<reference evidence="3 4" key="1">
    <citation type="submission" date="2025-04" db="UniProtKB">
        <authorList>
            <consortium name="RefSeq"/>
        </authorList>
    </citation>
    <scope>IDENTIFICATION</scope>
    <source>
        <tissue evidence="3 4">Total insect</tissue>
    </source>
</reference>
<dbReference type="AlphaFoldDB" id="A0A6P8YIN1"/>
<dbReference type="GeneID" id="117642625"/>
<protein>
    <submittedName>
        <fullName evidence="3 4">Splicing factor, arginine/serine-rich 19-like</fullName>
    </submittedName>
</protein>
<dbReference type="KEGG" id="tpal:117642625"/>
<evidence type="ECO:0000256" key="1">
    <source>
        <dbReference type="SAM" id="MobiDB-lite"/>
    </source>
</evidence>
<gene>
    <name evidence="3 4" type="primary">LOC117642625</name>
</gene>
<feature type="compositionally biased region" description="Basic and acidic residues" evidence="1">
    <location>
        <begin position="131"/>
        <end position="152"/>
    </location>
</feature>
<evidence type="ECO:0000313" key="4">
    <source>
        <dbReference type="RefSeq" id="XP_034236866.1"/>
    </source>
</evidence>
<feature type="compositionally biased region" description="Basic and acidic residues" evidence="1">
    <location>
        <begin position="160"/>
        <end position="177"/>
    </location>
</feature>
<dbReference type="RefSeq" id="XP_034236865.1">
    <property type="nucleotide sequence ID" value="XM_034380974.1"/>
</dbReference>
<dbReference type="Proteomes" id="UP000515158">
    <property type="component" value="Unplaced"/>
</dbReference>
<feature type="region of interest" description="Disordered" evidence="1">
    <location>
        <begin position="1"/>
        <end position="207"/>
    </location>
</feature>
<accession>A0A6P8YIN1</accession>
<dbReference type="RefSeq" id="XP_034236866.1">
    <property type="nucleotide sequence ID" value="XM_034380975.1"/>
</dbReference>
<sequence length="207" mass="22433">MPVNNPGGSGGGGAGGSGQQQGQQGGAQRATFRPPWVKQGPQPIPMPSAPWSPNRRASNTAQDAAGPAKEPAPVRKQSKITIIPSHPTNQSAPPPPKENGQNAEEALRRPSLANLVAIEDQPSLWDDEEQDHERDAEPDWWRDMQQTAREDVGQAEDDDVQHQDHAVDEEEVPKPDVDGELAEQASQWRRDDQEDGGLDCQGDDVNP</sequence>
<evidence type="ECO:0000313" key="3">
    <source>
        <dbReference type="RefSeq" id="XP_034236865.1"/>
    </source>
</evidence>